<accession>A0A178F986</accession>
<dbReference type="Proteomes" id="UP000243519">
    <property type="component" value="Unassembled WGS sequence"/>
</dbReference>
<reference evidence="1 2" key="1">
    <citation type="submission" date="2016-05" db="EMBL/GenBank/DDBJ databases">
        <title>Genome sequencing of Trichophyton violaceum CMCC(F)T3l isolated from hair.</title>
        <authorList>
            <person name="Zhan P."/>
            <person name="Tao Y."/>
            <person name="Liu W."/>
        </authorList>
    </citation>
    <scope>NUCLEOTIDE SEQUENCE [LARGE SCALE GENOMIC DNA]</scope>
    <source>
        <strain evidence="2">CMCC(F)T3l</strain>
    </source>
</reference>
<proteinExistence type="predicted"/>
<dbReference type="AlphaFoldDB" id="A0A178F986"/>
<comment type="caution">
    <text evidence="1">The sequence shown here is derived from an EMBL/GenBank/DDBJ whole genome shotgun (WGS) entry which is preliminary data.</text>
</comment>
<organism evidence="1 2">
    <name type="scientific">Trichophyton violaceum</name>
    <dbReference type="NCBI Taxonomy" id="34388"/>
    <lineage>
        <taxon>Eukaryota</taxon>
        <taxon>Fungi</taxon>
        <taxon>Dikarya</taxon>
        <taxon>Ascomycota</taxon>
        <taxon>Pezizomycotina</taxon>
        <taxon>Eurotiomycetes</taxon>
        <taxon>Eurotiomycetidae</taxon>
        <taxon>Onygenales</taxon>
        <taxon>Arthrodermataceae</taxon>
        <taxon>Trichophyton</taxon>
    </lineage>
</organism>
<keyword evidence="2" id="KW-1185">Reference proteome</keyword>
<evidence type="ECO:0000313" key="1">
    <source>
        <dbReference type="EMBL" id="OAL69082.1"/>
    </source>
</evidence>
<sequence>MLEADADDVVEFALMRAQHGQHAGEAVGGVDQHCVRVEADAEGCQADSPWLTQEHGDDVIVDSDLIVGM</sequence>
<name>A0A178F986_TRIVO</name>
<evidence type="ECO:0000313" key="2">
    <source>
        <dbReference type="Proteomes" id="UP000243519"/>
    </source>
</evidence>
<dbReference type="EMBL" id="LHPN01000016">
    <property type="protein sequence ID" value="OAL69082.1"/>
    <property type="molecule type" value="Genomic_DNA"/>
</dbReference>
<gene>
    <name evidence="1" type="ORF">A7D00_6840</name>
</gene>
<protein>
    <submittedName>
        <fullName evidence="1">Uncharacterized protein</fullName>
    </submittedName>
</protein>